<dbReference type="InterPro" id="IPR004358">
    <property type="entry name" value="Sig_transdc_His_kin-like_C"/>
</dbReference>
<evidence type="ECO:0000256" key="8">
    <source>
        <dbReference type="ARBA" id="ARBA00023012"/>
    </source>
</evidence>
<dbReference type="AlphaFoldDB" id="M1NZS5"/>
<dbReference type="RefSeq" id="WP_015402482.1">
    <property type="nucleotide sequence ID" value="NC_020304.1"/>
</dbReference>
<name>M1NZS5_DESSD</name>
<dbReference type="SUPFAM" id="SSF52172">
    <property type="entry name" value="CheY-like"/>
    <property type="match status" value="1"/>
</dbReference>
<reference evidence="16" key="1">
    <citation type="journal article" date="2013" name="Stand. Genomic Sci.">
        <title>Complete genome sequence of Desulfocapsa sulfexigens, a marine deltaproteobacterium specialized in disproportionating inorganic sulfur compounds.</title>
        <authorList>
            <person name="Finster K.W."/>
            <person name="Kjeldsen K.U."/>
            <person name="Kube M."/>
            <person name="Reinhardt R."/>
            <person name="Mussmann M."/>
            <person name="Amann R."/>
            <person name="Schreiber L."/>
        </authorList>
    </citation>
    <scope>NUCLEOTIDE SEQUENCE [LARGE SCALE GENOMIC DNA]</scope>
    <source>
        <strain evidence="16">DSM 10523 / SB164P1</strain>
    </source>
</reference>
<dbReference type="InterPro" id="IPR011006">
    <property type="entry name" value="CheY-like_superfamily"/>
</dbReference>
<keyword evidence="10" id="KW-0812">Transmembrane</keyword>
<dbReference type="InterPro" id="IPR000014">
    <property type="entry name" value="PAS"/>
</dbReference>
<evidence type="ECO:0000259" key="12">
    <source>
        <dbReference type="PROSITE" id="PS50110"/>
    </source>
</evidence>
<dbReference type="InterPro" id="IPR036890">
    <property type="entry name" value="HATPase_C_sf"/>
</dbReference>
<dbReference type="CDD" id="cd13704">
    <property type="entry name" value="PBP2_HisK"/>
    <property type="match status" value="1"/>
</dbReference>
<evidence type="ECO:0000313" key="15">
    <source>
        <dbReference type="EMBL" id="AGF76783.1"/>
    </source>
</evidence>
<evidence type="ECO:0000256" key="10">
    <source>
        <dbReference type="SAM" id="Phobius"/>
    </source>
</evidence>
<keyword evidence="10" id="KW-1133">Transmembrane helix</keyword>
<evidence type="ECO:0000256" key="3">
    <source>
        <dbReference type="ARBA" id="ARBA00022553"/>
    </source>
</evidence>
<evidence type="ECO:0000259" key="14">
    <source>
        <dbReference type="PROSITE" id="PS50113"/>
    </source>
</evidence>
<dbReference type="SUPFAM" id="SSF47384">
    <property type="entry name" value="Homodimeric domain of signal transducing histidine kinase"/>
    <property type="match status" value="1"/>
</dbReference>
<evidence type="ECO:0000256" key="5">
    <source>
        <dbReference type="ARBA" id="ARBA00022741"/>
    </source>
</evidence>
<dbReference type="PANTHER" id="PTHR43065:SF42">
    <property type="entry name" value="TWO-COMPONENT SENSOR PPRA"/>
    <property type="match status" value="1"/>
</dbReference>
<dbReference type="PROSITE" id="PS50113">
    <property type="entry name" value="PAC"/>
    <property type="match status" value="1"/>
</dbReference>
<dbReference type="PRINTS" id="PR00344">
    <property type="entry name" value="BCTRLSENSOR"/>
</dbReference>
<feature type="domain" description="Histidine kinase" evidence="11">
    <location>
        <begin position="565"/>
        <end position="783"/>
    </location>
</feature>
<dbReference type="Pfam" id="PF00497">
    <property type="entry name" value="SBP_bac_3"/>
    <property type="match status" value="1"/>
</dbReference>
<evidence type="ECO:0000256" key="7">
    <source>
        <dbReference type="ARBA" id="ARBA00022840"/>
    </source>
</evidence>
<dbReference type="CDD" id="cd00082">
    <property type="entry name" value="HisKA"/>
    <property type="match status" value="1"/>
</dbReference>
<dbReference type="EMBL" id="CP003985">
    <property type="protein sequence ID" value="AGF76783.1"/>
    <property type="molecule type" value="Genomic_DNA"/>
</dbReference>
<dbReference type="CDD" id="cd00130">
    <property type="entry name" value="PAS"/>
    <property type="match status" value="2"/>
</dbReference>
<dbReference type="Gene3D" id="1.10.287.130">
    <property type="match status" value="1"/>
</dbReference>
<dbReference type="InterPro" id="IPR003594">
    <property type="entry name" value="HATPase_dom"/>
</dbReference>
<dbReference type="EC" id="2.7.13.3" evidence="2"/>
<dbReference type="PROSITE" id="PS50112">
    <property type="entry name" value="PAS"/>
    <property type="match status" value="2"/>
</dbReference>
<evidence type="ECO:0000256" key="4">
    <source>
        <dbReference type="ARBA" id="ARBA00022679"/>
    </source>
</evidence>
<evidence type="ECO:0000313" key="16">
    <source>
        <dbReference type="Proteomes" id="UP000011721"/>
    </source>
</evidence>
<keyword evidence="5" id="KW-0547">Nucleotide-binding</keyword>
<accession>M1NZS5</accession>
<dbReference type="STRING" id="1167006.UWK_00197"/>
<keyword evidence="4" id="KW-0808">Transferase</keyword>
<dbReference type="GO" id="GO:0005524">
    <property type="term" value="F:ATP binding"/>
    <property type="evidence" value="ECO:0007669"/>
    <property type="project" value="UniProtKB-KW"/>
</dbReference>
<feature type="domain" description="PAS" evidence="13">
    <location>
        <begin position="297"/>
        <end position="352"/>
    </location>
</feature>
<dbReference type="PROSITE" id="PS51257">
    <property type="entry name" value="PROKAR_LIPOPROTEIN"/>
    <property type="match status" value="1"/>
</dbReference>
<dbReference type="Proteomes" id="UP000011721">
    <property type="component" value="Chromosome"/>
</dbReference>
<dbReference type="PANTHER" id="PTHR43065">
    <property type="entry name" value="SENSOR HISTIDINE KINASE"/>
    <property type="match status" value="1"/>
</dbReference>
<dbReference type="NCBIfam" id="TIGR00229">
    <property type="entry name" value="sensory_box"/>
    <property type="match status" value="2"/>
</dbReference>
<evidence type="ECO:0000256" key="9">
    <source>
        <dbReference type="PROSITE-ProRule" id="PRU00169"/>
    </source>
</evidence>
<dbReference type="SMART" id="SM00388">
    <property type="entry name" value="HisKA"/>
    <property type="match status" value="1"/>
</dbReference>
<feature type="transmembrane region" description="Helical" evidence="10">
    <location>
        <begin position="268"/>
        <end position="290"/>
    </location>
</feature>
<dbReference type="InterPro" id="IPR013767">
    <property type="entry name" value="PAS_fold"/>
</dbReference>
<keyword evidence="8" id="KW-0902">Two-component regulatory system</keyword>
<proteinExistence type="predicted"/>
<feature type="domain" description="Response regulatory" evidence="12">
    <location>
        <begin position="803"/>
        <end position="923"/>
    </location>
</feature>
<sequence length="926" mass="102609">MQPSHTRLSLNSLACFFLTSCLFLTLILPEHSFSKQLKVGVYSNKPLVFEDEQGNFQGLTIDVLRAIAAAEGWELEFVPGSWTECLQRLERGEIDLQVSIAYSSVRSQLFSFPDETLITNWGRLYRNPFTEADSLLDLDGKTIALLENDIHAKVFSELMEKFSKQVSSVYLQSYDEVLKQVEDGSVDLGVVNRMYAMQNAHHFNVKATPMIFNPIEVRYAVPKGKNPDILTAIDHHLSLLREDKNSVYYRSLEKWFGQEGQPSKIPRWVKVTVLIGGTLLIIIFLVSLVLRKQISVKTKDLQIIFDSSPAAIFLHDLNGNILDLNQTMLEMYKVEKRRALTLSIADFSSPDNPLDILLDFWRKAFAGHPQQFEWIARRPGDNSTFPVQIDLKKIIYDGREVIYATVLDITTTKEAEERLASEQERLAVTLRSIGDGVIATDVMGNIVFLNKVAESLTGWKNSEAQGKPSSEIFNIINEKTGEKCISPVQRVLELGRIVGLANHTALIARDGTLRSIADSGAPIRDRASKIVGVVLVFRDVTNEQKMEEELLKIKKLESIGVLAGGIAHDFNNILAAILGNIELTAFRIDKEDTKTMALLNDAKKATRRATKLTQQLLTFAKGGDPVREETALPQLITESTDFVLHDSKITCKYSFPDDLWMVDVDSGQIGQVIQNIALNAKHAMPEGGTLSIRCDNISNAAMESLLSVDVGNYVRITLQDTGIGIPRNIIDKIFDPYFSTKQEGSGLGLAICHSIINKHDGHITVDSTTGRGTCFSIYLPAILHGNLARTNTGIIEPLTKACRVMIMDDEKMLLDVAQAQLSVLGHEAIPVMDGVQAINRYQELQDAASPVDLVIMDLTIPGGMGGQEAARKLLQIDPKAKIIVSSGYSNDPVMAEYKKYGFVAAIAKPFDLKGLSDTIASVLKSL</sequence>
<organism evidence="15 16">
    <name type="scientific">Desulfocapsa sulfexigens (strain DSM 10523 / SB164P1)</name>
    <dbReference type="NCBI Taxonomy" id="1167006"/>
    <lineage>
        <taxon>Bacteria</taxon>
        <taxon>Pseudomonadati</taxon>
        <taxon>Thermodesulfobacteriota</taxon>
        <taxon>Desulfobulbia</taxon>
        <taxon>Desulfobulbales</taxon>
        <taxon>Desulfocapsaceae</taxon>
        <taxon>Desulfocapsa</taxon>
    </lineage>
</organism>
<keyword evidence="16" id="KW-1185">Reference proteome</keyword>
<evidence type="ECO:0000256" key="1">
    <source>
        <dbReference type="ARBA" id="ARBA00000085"/>
    </source>
</evidence>
<dbReference type="InterPro" id="IPR035965">
    <property type="entry name" value="PAS-like_dom_sf"/>
</dbReference>
<dbReference type="eggNOG" id="COG2204">
    <property type="taxonomic scope" value="Bacteria"/>
</dbReference>
<dbReference type="Gene3D" id="3.30.450.20">
    <property type="entry name" value="PAS domain"/>
    <property type="match status" value="2"/>
</dbReference>
<dbReference type="Gene3D" id="3.40.50.2300">
    <property type="match status" value="1"/>
</dbReference>
<dbReference type="Pfam" id="PF00512">
    <property type="entry name" value="HisKA"/>
    <property type="match status" value="1"/>
</dbReference>
<dbReference type="eggNOG" id="COG0834">
    <property type="taxonomic scope" value="Bacteria"/>
</dbReference>
<protein>
    <recommendedName>
        <fullName evidence="2">histidine kinase</fullName>
        <ecNumber evidence="2">2.7.13.3</ecNumber>
    </recommendedName>
</protein>
<keyword evidence="10" id="KW-0472">Membrane</keyword>
<feature type="modified residue" description="4-aspartylphosphate" evidence="9">
    <location>
        <position position="857"/>
    </location>
</feature>
<dbReference type="SUPFAM" id="SSF55874">
    <property type="entry name" value="ATPase domain of HSP90 chaperone/DNA topoisomerase II/histidine kinase"/>
    <property type="match status" value="1"/>
</dbReference>
<dbReference type="Pfam" id="PF13426">
    <property type="entry name" value="PAS_9"/>
    <property type="match status" value="1"/>
</dbReference>
<dbReference type="InterPro" id="IPR003661">
    <property type="entry name" value="HisK_dim/P_dom"/>
</dbReference>
<dbReference type="SMART" id="SM00086">
    <property type="entry name" value="PAC"/>
    <property type="match status" value="2"/>
</dbReference>
<feature type="domain" description="PAS" evidence="13">
    <location>
        <begin position="422"/>
        <end position="495"/>
    </location>
</feature>
<dbReference type="SMART" id="SM00062">
    <property type="entry name" value="PBPb"/>
    <property type="match status" value="1"/>
</dbReference>
<dbReference type="InterPro" id="IPR036097">
    <property type="entry name" value="HisK_dim/P_sf"/>
</dbReference>
<dbReference type="InterPro" id="IPR001610">
    <property type="entry name" value="PAC"/>
</dbReference>
<evidence type="ECO:0000256" key="6">
    <source>
        <dbReference type="ARBA" id="ARBA00022777"/>
    </source>
</evidence>
<dbReference type="Gene3D" id="3.30.565.10">
    <property type="entry name" value="Histidine kinase-like ATPase, C-terminal domain"/>
    <property type="match status" value="1"/>
</dbReference>
<dbReference type="PROSITE" id="PS50109">
    <property type="entry name" value="HIS_KIN"/>
    <property type="match status" value="1"/>
</dbReference>
<dbReference type="SMART" id="SM00448">
    <property type="entry name" value="REC"/>
    <property type="match status" value="1"/>
</dbReference>
<feature type="domain" description="PAC" evidence="14">
    <location>
        <begin position="500"/>
        <end position="552"/>
    </location>
</feature>
<dbReference type="HOGENOM" id="CLU_000445_114_69_7"/>
<keyword evidence="6" id="KW-0418">Kinase</keyword>
<comment type="catalytic activity">
    <reaction evidence="1">
        <text>ATP + protein L-histidine = ADP + protein N-phospho-L-histidine.</text>
        <dbReference type="EC" id="2.7.13.3"/>
    </reaction>
</comment>
<gene>
    <name evidence="15" type="ordered locus">UWK_00197</name>
</gene>
<dbReference type="GO" id="GO:0006355">
    <property type="term" value="P:regulation of DNA-templated transcription"/>
    <property type="evidence" value="ECO:0007669"/>
    <property type="project" value="InterPro"/>
</dbReference>
<dbReference type="KEGG" id="dsf:UWK_00197"/>
<dbReference type="InterPro" id="IPR000700">
    <property type="entry name" value="PAS-assoc_C"/>
</dbReference>
<dbReference type="InterPro" id="IPR001789">
    <property type="entry name" value="Sig_transdc_resp-reg_receiver"/>
</dbReference>
<dbReference type="InterPro" id="IPR001638">
    <property type="entry name" value="Solute-binding_3/MltF_N"/>
</dbReference>
<dbReference type="SUPFAM" id="SSF55785">
    <property type="entry name" value="PYP-like sensor domain (PAS domain)"/>
    <property type="match status" value="2"/>
</dbReference>
<dbReference type="SMART" id="SM00091">
    <property type="entry name" value="PAS"/>
    <property type="match status" value="2"/>
</dbReference>
<keyword evidence="7" id="KW-0067">ATP-binding</keyword>
<dbReference type="PROSITE" id="PS50110">
    <property type="entry name" value="RESPONSE_REGULATORY"/>
    <property type="match status" value="1"/>
</dbReference>
<dbReference type="Pfam" id="PF02518">
    <property type="entry name" value="HATPase_c"/>
    <property type="match status" value="1"/>
</dbReference>
<evidence type="ECO:0000256" key="2">
    <source>
        <dbReference type="ARBA" id="ARBA00012438"/>
    </source>
</evidence>
<dbReference type="Pfam" id="PF00072">
    <property type="entry name" value="Response_reg"/>
    <property type="match status" value="1"/>
</dbReference>
<evidence type="ECO:0000259" key="11">
    <source>
        <dbReference type="PROSITE" id="PS50109"/>
    </source>
</evidence>
<evidence type="ECO:0000259" key="13">
    <source>
        <dbReference type="PROSITE" id="PS50112"/>
    </source>
</evidence>
<dbReference type="GO" id="GO:0000155">
    <property type="term" value="F:phosphorelay sensor kinase activity"/>
    <property type="evidence" value="ECO:0007669"/>
    <property type="project" value="InterPro"/>
</dbReference>
<dbReference type="Pfam" id="PF00989">
    <property type="entry name" value="PAS"/>
    <property type="match status" value="1"/>
</dbReference>
<dbReference type="SUPFAM" id="SSF53850">
    <property type="entry name" value="Periplasmic binding protein-like II"/>
    <property type="match status" value="1"/>
</dbReference>
<dbReference type="eggNOG" id="COG5002">
    <property type="taxonomic scope" value="Bacteria"/>
</dbReference>
<dbReference type="OrthoDB" id="45683at2"/>
<keyword evidence="3 9" id="KW-0597">Phosphoprotein</keyword>
<dbReference type="InterPro" id="IPR005467">
    <property type="entry name" value="His_kinase_dom"/>
</dbReference>
<dbReference type="SMART" id="SM00387">
    <property type="entry name" value="HATPase_c"/>
    <property type="match status" value="1"/>
</dbReference>
<dbReference type="Gene3D" id="3.40.190.10">
    <property type="entry name" value="Periplasmic binding protein-like II"/>
    <property type="match status" value="2"/>
</dbReference>